<dbReference type="EMBL" id="UINC01041551">
    <property type="protein sequence ID" value="SVB42975.1"/>
    <property type="molecule type" value="Genomic_DNA"/>
</dbReference>
<name>A0A382DXJ3_9ZZZZ</name>
<feature type="non-terminal residue" evidence="1">
    <location>
        <position position="30"/>
    </location>
</feature>
<reference evidence="1" key="1">
    <citation type="submission" date="2018-05" db="EMBL/GenBank/DDBJ databases">
        <authorList>
            <person name="Lanie J.A."/>
            <person name="Ng W.-L."/>
            <person name="Kazmierczak K.M."/>
            <person name="Andrzejewski T.M."/>
            <person name="Davidsen T.M."/>
            <person name="Wayne K.J."/>
            <person name="Tettelin H."/>
            <person name="Glass J.I."/>
            <person name="Rusch D."/>
            <person name="Podicherti R."/>
            <person name="Tsui H.-C.T."/>
            <person name="Winkler M.E."/>
        </authorList>
    </citation>
    <scope>NUCLEOTIDE SEQUENCE</scope>
</reference>
<accession>A0A382DXJ3</accession>
<gene>
    <name evidence="1" type="ORF">METZ01_LOCUS195829</name>
</gene>
<evidence type="ECO:0000313" key="1">
    <source>
        <dbReference type="EMBL" id="SVB42975.1"/>
    </source>
</evidence>
<sequence>MGLGDTQLATELPPIQNSWQPPQSLIIFYY</sequence>
<organism evidence="1">
    <name type="scientific">marine metagenome</name>
    <dbReference type="NCBI Taxonomy" id="408172"/>
    <lineage>
        <taxon>unclassified sequences</taxon>
        <taxon>metagenomes</taxon>
        <taxon>ecological metagenomes</taxon>
    </lineage>
</organism>
<dbReference type="AlphaFoldDB" id="A0A382DXJ3"/>
<protein>
    <submittedName>
        <fullName evidence="1">Uncharacterized protein</fullName>
    </submittedName>
</protein>
<proteinExistence type="predicted"/>